<gene>
    <name evidence="1" type="ORF">MUO15_06710</name>
</gene>
<protein>
    <submittedName>
        <fullName evidence="1">Spore germination protein GerPB</fullName>
    </submittedName>
</protein>
<dbReference type="Pfam" id="PF10803">
    <property type="entry name" value="GerPB"/>
    <property type="match status" value="1"/>
</dbReference>
<dbReference type="RefSeq" id="WP_245034593.1">
    <property type="nucleotide sequence ID" value="NZ_CP095075.1"/>
</dbReference>
<dbReference type="Proteomes" id="UP000830326">
    <property type="component" value="Chromosome"/>
</dbReference>
<evidence type="ECO:0000313" key="2">
    <source>
        <dbReference type="Proteomes" id="UP000830326"/>
    </source>
</evidence>
<reference evidence="1" key="1">
    <citation type="submission" date="2022-04" db="EMBL/GenBank/DDBJ databases">
        <title>Halobacillus sp. isolated from saltern.</title>
        <authorList>
            <person name="Won M."/>
            <person name="Lee C.-M."/>
            <person name="Woen H.-Y."/>
            <person name="Kwon S.-W."/>
        </authorList>
    </citation>
    <scope>NUCLEOTIDE SEQUENCE</scope>
    <source>
        <strain evidence="1">SSHM10-5</strain>
    </source>
</reference>
<dbReference type="EMBL" id="CP095075">
    <property type="protein sequence ID" value="UOR13173.1"/>
    <property type="molecule type" value="Genomic_DNA"/>
</dbReference>
<accession>A0ABY4HFW2</accession>
<proteinExistence type="predicted"/>
<name>A0ABY4HFW2_9BACI</name>
<organism evidence="1 2">
    <name type="scientific">Halobacillus amylolyticus</name>
    <dbReference type="NCBI Taxonomy" id="2932259"/>
    <lineage>
        <taxon>Bacteria</taxon>
        <taxon>Bacillati</taxon>
        <taxon>Bacillota</taxon>
        <taxon>Bacilli</taxon>
        <taxon>Bacillales</taxon>
        <taxon>Bacillaceae</taxon>
        <taxon>Halobacillus</taxon>
    </lineage>
</organism>
<sequence>MNLTIHQTISIRFLKIGSVANSSVVQIGSSGAIQAKADLYNTGGFTEAAEVPQPLEGQVTVPEPGPATLVPLSV</sequence>
<evidence type="ECO:0000313" key="1">
    <source>
        <dbReference type="EMBL" id="UOR13173.1"/>
    </source>
</evidence>
<keyword evidence="2" id="KW-1185">Reference proteome</keyword>
<dbReference type="InterPro" id="IPR024255">
    <property type="entry name" value="GerPB"/>
</dbReference>